<keyword evidence="5 8" id="KW-0732">Signal</keyword>
<evidence type="ECO:0000256" key="6">
    <source>
        <dbReference type="ARBA" id="ARBA00022764"/>
    </source>
</evidence>
<sequence>MKVLTSIKRAFSGWLLLMLVSTPVLADEAALYAGDAPAGSAFVRLFNALAATVEDVDLGGKDAGDAEPMGSTEYVYLPPGNHALNSSAGHLNATLEADQYYTVVVVPGQPLTLIKDQPLGSQRKALLSFYNLLDQNELSLKTTDGSTTVFSATAFLQSANVEVNAIKVSLTAYLNDARLLDAEPVSLQRGRAFSLFAVGTADQPRLVWVENKVNADL</sequence>
<keyword evidence="7" id="KW-0016">Alginate biosynthesis</keyword>
<dbReference type="GO" id="GO:0042121">
    <property type="term" value="P:alginic acid biosynthetic process"/>
    <property type="evidence" value="ECO:0007669"/>
    <property type="project" value="UniProtKB-UniPathway"/>
</dbReference>
<evidence type="ECO:0000256" key="5">
    <source>
        <dbReference type="ARBA" id="ARBA00022729"/>
    </source>
</evidence>
<dbReference type="AlphaFoldDB" id="A0A0C5VFQ5"/>
<protein>
    <recommendedName>
        <fullName evidence="4">Alginate biosynthesis protein AlgF</fullName>
    </recommendedName>
</protein>
<dbReference type="OrthoDB" id="6076977at2"/>
<evidence type="ECO:0000256" key="7">
    <source>
        <dbReference type="ARBA" id="ARBA00022841"/>
    </source>
</evidence>
<evidence type="ECO:0000256" key="3">
    <source>
        <dbReference type="ARBA" id="ARBA00010033"/>
    </source>
</evidence>
<comment type="subcellular location">
    <subcellularLocation>
        <location evidence="1">Periplasm</location>
    </subcellularLocation>
</comment>
<evidence type="ECO:0000256" key="8">
    <source>
        <dbReference type="SAM" id="SignalP"/>
    </source>
</evidence>
<keyword evidence="6" id="KW-0574">Periplasm</keyword>
<feature type="signal peptide" evidence="8">
    <location>
        <begin position="1"/>
        <end position="26"/>
    </location>
</feature>
<evidence type="ECO:0000256" key="1">
    <source>
        <dbReference type="ARBA" id="ARBA00004418"/>
    </source>
</evidence>
<dbReference type="Proteomes" id="UP000032266">
    <property type="component" value="Chromosome"/>
</dbReference>
<dbReference type="KEGG" id="gsn:YC6258_00971"/>
<evidence type="ECO:0000313" key="10">
    <source>
        <dbReference type="Proteomes" id="UP000032266"/>
    </source>
</evidence>
<dbReference type="HOGENOM" id="CLU_112428_0_0_6"/>
<dbReference type="InterPro" id="IPR035422">
    <property type="entry name" value="AlgF"/>
</dbReference>
<proteinExistence type="inferred from homology"/>
<keyword evidence="10" id="KW-1185">Reference proteome</keyword>
<dbReference type="STRING" id="1445510.YC6258_00971"/>
<dbReference type="UniPathway" id="UPA00286"/>
<evidence type="ECO:0000256" key="2">
    <source>
        <dbReference type="ARBA" id="ARBA00005182"/>
    </source>
</evidence>
<comment type="similarity">
    <text evidence="3">Belongs to the AlgF family.</text>
</comment>
<accession>A0A0C5VFQ5</accession>
<feature type="chain" id="PRO_5002191138" description="Alginate biosynthesis protein AlgF" evidence="8">
    <location>
        <begin position="27"/>
        <end position="217"/>
    </location>
</feature>
<comment type="pathway">
    <text evidence="2">Glycan biosynthesis; alginate biosynthesis.</text>
</comment>
<organism evidence="9 10">
    <name type="scientific">Gynuella sunshinyii YC6258</name>
    <dbReference type="NCBI Taxonomy" id="1445510"/>
    <lineage>
        <taxon>Bacteria</taxon>
        <taxon>Pseudomonadati</taxon>
        <taxon>Pseudomonadota</taxon>
        <taxon>Gammaproteobacteria</taxon>
        <taxon>Oceanospirillales</taxon>
        <taxon>Saccharospirillaceae</taxon>
        <taxon>Gynuella</taxon>
    </lineage>
</organism>
<dbReference type="Pfam" id="PF11182">
    <property type="entry name" value="AlgF"/>
    <property type="match status" value="1"/>
</dbReference>
<evidence type="ECO:0000313" key="9">
    <source>
        <dbReference type="EMBL" id="AJQ93021.1"/>
    </source>
</evidence>
<dbReference type="EMBL" id="CP007142">
    <property type="protein sequence ID" value="AJQ93021.1"/>
    <property type="molecule type" value="Genomic_DNA"/>
</dbReference>
<name>A0A0C5VFQ5_9GAMM</name>
<dbReference type="GO" id="GO:0042597">
    <property type="term" value="C:periplasmic space"/>
    <property type="evidence" value="ECO:0007669"/>
    <property type="project" value="UniProtKB-SubCell"/>
</dbReference>
<gene>
    <name evidence="9" type="ORF">YC6258_00971</name>
</gene>
<dbReference type="RefSeq" id="WP_044615938.1">
    <property type="nucleotide sequence ID" value="NZ_CP007142.1"/>
</dbReference>
<reference evidence="9 10" key="1">
    <citation type="submission" date="2014-01" db="EMBL/GenBank/DDBJ databases">
        <title>Full genme sequencing of cellulolytic bacterium Gynuella sunshinyii YC6258T gen. nov., sp. nov.</title>
        <authorList>
            <person name="Khan H."/>
            <person name="Chung E.J."/>
            <person name="Chung Y.R."/>
        </authorList>
    </citation>
    <scope>NUCLEOTIDE SEQUENCE [LARGE SCALE GENOMIC DNA]</scope>
    <source>
        <strain evidence="9 10">YC6258</strain>
    </source>
</reference>
<evidence type="ECO:0000256" key="4">
    <source>
        <dbReference type="ARBA" id="ARBA00013964"/>
    </source>
</evidence>